<feature type="domain" description="Serine aminopeptidase S33" evidence="2">
    <location>
        <begin position="110"/>
        <end position="353"/>
    </location>
</feature>
<dbReference type="InterPro" id="IPR022742">
    <property type="entry name" value="Hydrolase_4"/>
</dbReference>
<feature type="transmembrane region" description="Helical" evidence="1">
    <location>
        <begin position="31"/>
        <end position="52"/>
    </location>
</feature>
<reference evidence="3" key="1">
    <citation type="submission" date="2013-12" db="EMBL/GenBank/DDBJ databases">
        <title>The Genome Sequence of Aphanomyces astaci APO3.</title>
        <authorList>
            <consortium name="The Broad Institute Genomics Platform"/>
            <person name="Russ C."/>
            <person name="Tyler B."/>
            <person name="van West P."/>
            <person name="Dieguez-Uribeondo J."/>
            <person name="Young S.K."/>
            <person name="Zeng Q."/>
            <person name="Gargeya S."/>
            <person name="Fitzgerald M."/>
            <person name="Abouelleil A."/>
            <person name="Alvarado L."/>
            <person name="Chapman S.B."/>
            <person name="Gainer-Dewar J."/>
            <person name="Goldberg J."/>
            <person name="Griggs A."/>
            <person name="Gujja S."/>
            <person name="Hansen M."/>
            <person name="Howarth C."/>
            <person name="Imamovic A."/>
            <person name="Ireland A."/>
            <person name="Larimer J."/>
            <person name="McCowan C."/>
            <person name="Murphy C."/>
            <person name="Pearson M."/>
            <person name="Poon T.W."/>
            <person name="Priest M."/>
            <person name="Roberts A."/>
            <person name="Saif S."/>
            <person name="Shea T."/>
            <person name="Sykes S."/>
            <person name="Wortman J."/>
            <person name="Nusbaum C."/>
            <person name="Birren B."/>
        </authorList>
    </citation>
    <scope>NUCLEOTIDE SEQUENCE [LARGE SCALE GENOMIC DNA]</scope>
    <source>
        <strain evidence="3">APO3</strain>
    </source>
</reference>
<gene>
    <name evidence="3" type="ORF">H257_00476</name>
</gene>
<dbReference type="OrthoDB" id="2498029at2759"/>
<protein>
    <recommendedName>
        <fullName evidence="2">Serine aminopeptidase S33 domain-containing protein</fullName>
    </recommendedName>
</protein>
<dbReference type="EMBL" id="KI913114">
    <property type="protein sequence ID" value="ETV89099.1"/>
    <property type="molecule type" value="Genomic_DNA"/>
</dbReference>
<dbReference type="RefSeq" id="XP_009821499.1">
    <property type="nucleotide sequence ID" value="XM_009823197.1"/>
</dbReference>
<accession>W4HCU9</accession>
<keyword evidence="1" id="KW-0472">Membrane</keyword>
<evidence type="ECO:0000313" key="3">
    <source>
        <dbReference type="EMBL" id="ETV89099.1"/>
    </source>
</evidence>
<dbReference type="PRINTS" id="PR00111">
    <property type="entry name" value="ABHYDROLASE"/>
</dbReference>
<organism evidence="3">
    <name type="scientific">Aphanomyces astaci</name>
    <name type="common">Crayfish plague agent</name>
    <dbReference type="NCBI Taxonomy" id="112090"/>
    <lineage>
        <taxon>Eukaryota</taxon>
        <taxon>Sar</taxon>
        <taxon>Stramenopiles</taxon>
        <taxon>Oomycota</taxon>
        <taxon>Saprolegniomycetes</taxon>
        <taxon>Saprolegniales</taxon>
        <taxon>Verrucalvaceae</taxon>
        <taxon>Aphanomyces</taxon>
    </lineage>
</organism>
<dbReference type="SUPFAM" id="SSF53474">
    <property type="entry name" value="alpha/beta-Hydrolases"/>
    <property type="match status" value="1"/>
</dbReference>
<dbReference type="STRING" id="112090.W4HCU9"/>
<evidence type="ECO:0000259" key="2">
    <source>
        <dbReference type="Pfam" id="PF12146"/>
    </source>
</evidence>
<keyword evidence="1" id="KW-1133">Transmembrane helix</keyword>
<dbReference type="AlphaFoldDB" id="W4HCU9"/>
<dbReference type="Gene3D" id="3.40.50.1820">
    <property type="entry name" value="alpha/beta hydrolase"/>
    <property type="match status" value="1"/>
</dbReference>
<dbReference type="Pfam" id="PF12146">
    <property type="entry name" value="Hydrolase_4"/>
    <property type="match status" value="1"/>
</dbReference>
<keyword evidence="1" id="KW-0812">Transmembrane</keyword>
<dbReference type="InterPro" id="IPR000073">
    <property type="entry name" value="AB_hydrolase_1"/>
</dbReference>
<name>W4HCU9_APHAT</name>
<proteinExistence type="predicted"/>
<dbReference type="GeneID" id="20802472"/>
<sequence length="383" mass="41979">MFYPDAPKAHAPKSGNPRLLMPLDAWLPRPVVAAAVGIGLLGAGAGLLYISLFDPSLDTSRTSIPLSADEEAVAKLALHSHEHVLAIKQRPGRSVQLFSQTWIPKRGVTSANAVVILVHGLNEHSSSMLQLVHTLLEENYIVYAFDHEGFGRSSGLHALIHSHESLVDDIHQHIKAVHANFPTKKRFVLGGSLGGALTLHRLLRDSSDIDGAIIQCPALEIHATRQPPAIVQAIGHAVAYVAPFFAVMPSNGGKGSSECVRATVQKAKLQDPLYYTGKLRVGTAFQVKQCVETLQHQLVTQRALPVPLLLQHGTADVICSIEGSQEWFDRIQECPDKTFNKYDQAAHDLLHEPVANQVIEDVVQWLNLRCYRPQMDFQSVTSM</sequence>
<evidence type="ECO:0000256" key="1">
    <source>
        <dbReference type="SAM" id="Phobius"/>
    </source>
</evidence>
<dbReference type="InterPro" id="IPR051044">
    <property type="entry name" value="MAG_DAG_Lipase"/>
</dbReference>
<dbReference type="PANTHER" id="PTHR11614">
    <property type="entry name" value="PHOSPHOLIPASE-RELATED"/>
    <property type="match status" value="1"/>
</dbReference>
<dbReference type="VEuPathDB" id="FungiDB:H257_00476"/>
<dbReference type="InterPro" id="IPR029058">
    <property type="entry name" value="AB_hydrolase_fold"/>
</dbReference>